<keyword evidence="6" id="KW-1185">Reference proteome</keyword>
<protein>
    <submittedName>
        <fullName evidence="5">Helix-turn-helix domain-containing protein</fullName>
    </submittedName>
</protein>
<dbReference type="Pfam" id="PF13411">
    <property type="entry name" value="MerR_1"/>
    <property type="match status" value="1"/>
</dbReference>
<sequence length="160" mass="17278">MAEPLLDIAEVAERSGLAPSALRFYEKRGLVASSGRNGLRRTYRPDVLDRLALIACARGAGFTIAEIARFLVATPDDTGLRARMAEKARELEEDIARLTRMRDGLHHASTCMHEPLVACPDFKRTFKGPVPPVTGRARPDGRRLAGVAASAGRARTGAGE</sequence>
<evidence type="ECO:0000313" key="5">
    <source>
        <dbReference type="EMBL" id="GAA3019896.1"/>
    </source>
</evidence>
<dbReference type="PROSITE" id="PS50937">
    <property type="entry name" value="HTH_MERR_2"/>
    <property type="match status" value="1"/>
</dbReference>
<gene>
    <name evidence="5" type="ORF">GCM10017559_50210</name>
</gene>
<name>A0ABP6KT49_9ACTN</name>
<accession>A0ABP6KT49</accession>
<reference evidence="6" key="1">
    <citation type="journal article" date="2019" name="Int. J. Syst. Evol. Microbiol.">
        <title>The Global Catalogue of Microorganisms (GCM) 10K type strain sequencing project: providing services to taxonomists for standard genome sequencing and annotation.</title>
        <authorList>
            <consortium name="The Broad Institute Genomics Platform"/>
            <consortium name="The Broad Institute Genome Sequencing Center for Infectious Disease"/>
            <person name="Wu L."/>
            <person name="Ma J."/>
        </authorList>
    </citation>
    <scope>NUCLEOTIDE SEQUENCE [LARGE SCALE GENOMIC DNA]</scope>
    <source>
        <strain evidence="6">JCM 3106</strain>
    </source>
</reference>
<dbReference type="RefSeq" id="WP_344899429.1">
    <property type="nucleotide sequence ID" value="NZ_BAAAWD010000014.1"/>
</dbReference>
<evidence type="ECO:0000313" key="6">
    <source>
        <dbReference type="Proteomes" id="UP001499930"/>
    </source>
</evidence>
<organism evidence="5 6">
    <name type="scientific">Streptosporangium longisporum</name>
    <dbReference type="NCBI Taxonomy" id="46187"/>
    <lineage>
        <taxon>Bacteria</taxon>
        <taxon>Bacillati</taxon>
        <taxon>Actinomycetota</taxon>
        <taxon>Actinomycetes</taxon>
        <taxon>Streptosporangiales</taxon>
        <taxon>Streptosporangiaceae</taxon>
        <taxon>Streptosporangium</taxon>
    </lineage>
</organism>
<evidence type="ECO:0000256" key="3">
    <source>
        <dbReference type="SAM" id="MobiDB-lite"/>
    </source>
</evidence>
<evidence type="ECO:0000259" key="4">
    <source>
        <dbReference type="PROSITE" id="PS50937"/>
    </source>
</evidence>
<dbReference type="EMBL" id="BAAAWD010000014">
    <property type="protein sequence ID" value="GAA3019896.1"/>
    <property type="molecule type" value="Genomic_DNA"/>
</dbReference>
<dbReference type="SUPFAM" id="SSF46955">
    <property type="entry name" value="Putative DNA-binding domain"/>
    <property type="match status" value="1"/>
</dbReference>
<dbReference type="InterPro" id="IPR009061">
    <property type="entry name" value="DNA-bd_dom_put_sf"/>
</dbReference>
<dbReference type="PANTHER" id="PTHR30204">
    <property type="entry name" value="REDOX-CYCLING DRUG-SENSING TRANSCRIPTIONAL ACTIVATOR SOXR"/>
    <property type="match status" value="1"/>
</dbReference>
<dbReference type="PRINTS" id="PR00040">
    <property type="entry name" value="HTHMERR"/>
</dbReference>
<evidence type="ECO:0000256" key="2">
    <source>
        <dbReference type="SAM" id="Coils"/>
    </source>
</evidence>
<proteinExistence type="predicted"/>
<dbReference type="PANTHER" id="PTHR30204:SF97">
    <property type="entry name" value="MERR FAMILY REGULATORY PROTEIN"/>
    <property type="match status" value="1"/>
</dbReference>
<feature type="region of interest" description="Disordered" evidence="3">
    <location>
        <begin position="130"/>
        <end position="160"/>
    </location>
</feature>
<dbReference type="InterPro" id="IPR000551">
    <property type="entry name" value="MerR-type_HTH_dom"/>
</dbReference>
<feature type="domain" description="HTH merR-type" evidence="4">
    <location>
        <begin position="5"/>
        <end position="73"/>
    </location>
</feature>
<evidence type="ECO:0000256" key="1">
    <source>
        <dbReference type="ARBA" id="ARBA00023125"/>
    </source>
</evidence>
<keyword evidence="2" id="KW-0175">Coiled coil</keyword>
<feature type="compositionally biased region" description="Low complexity" evidence="3">
    <location>
        <begin position="144"/>
        <end position="160"/>
    </location>
</feature>
<dbReference type="Gene3D" id="1.10.1660.10">
    <property type="match status" value="1"/>
</dbReference>
<comment type="caution">
    <text evidence="5">The sequence shown here is derived from an EMBL/GenBank/DDBJ whole genome shotgun (WGS) entry which is preliminary data.</text>
</comment>
<keyword evidence="1" id="KW-0238">DNA-binding</keyword>
<dbReference type="PROSITE" id="PS00552">
    <property type="entry name" value="HTH_MERR_1"/>
    <property type="match status" value="1"/>
</dbReference>
<dbReference type="InterPro" id="IPR047057">
    <property type="entry name" value="MerR_fam"/>
</dbReference>
<dbReference type="SMART" id="SM00422">
    <property type="entry name" value="HTH_MERR"/>
    <property type="match status" value="1"/>
</dbReference>
<dbReference type="Proteomes" id="UP001499930">
    <property type="component" value="Unassembled WGS sequence"/>
</dbReference>
<feature type="coiled-coil region" evidence="2">
    <location>
        <begin position="81"/>
        <end position="108"/>
    </location>
</feature>